<dbReference type="PaxDb" id="3708-A0A078JZK5"/>
<evidence type="ECO:0000313" key="2">
    <source>
        <dbReference type="EMBL" id="CAF1821260.1"/>
    </source>
</evidence>
<dbReference type="Gramene" id="CDY71021">
    <property type="protein sequence ID" value="CDY71021"/>
    <property type="gene ID" value="GSBRNA2T00010579001"/>
</dbReference>
<name>A0A078JZK5_BRANA</name>
<reference evidence="3" key="1">
    <citation type="journal article" date="2014" name="Science">
        <title>Plant genetics. Early allopolyploid evolution in the post-Neolithic Brassica napus oilseed genome.</title>
        <authorList>
            <person name="Chalhoub B."/>
            <person name="Denoeud F."/>
            <person name="Liu S."/>
            <person name="Parkin I.A."/>
            <person name="Tang H."/>
            <person name="Wang X."/>
            <person name="Chiquet J."/>
            <person name="Belcram H."/>
            <person name="Tong C."/>
            <person name="Samans B."/>
            <person name="Correa M."/>
            <person name="Da Silva C."/>
            <person name="Just J."/>
            <person name="Falentin C."/>
            <person name="Koh C.S."/>
            <person name="Le Clainche I."/>
            <person name="Bernard M."/>
            <person name="Bento P."/>
            <person name="Noel B."/>
            <person name="Labadie K."/>
            <person name="Alberti A."/>
            <person name="Charles M."/>
            <person name="Arnaud D."/>
            <person name="Guo H."/>
            <person name="Daviaud C."/>
            <person name="Alamery S."/>
            <person name="Jabbari K."/>
            <person name="Zhao M."/>
            <person name="Edger P.P."/>
            <person name="Chelaifa H."/>
            <person name="Tack D."/>
            <person name="Lassalle G."/>
            <person name="Mestiri I."/>
            <person name="Schnel N."/>
            <person name="Le Paslier M.C."/>
            <person name="Fan G."/>
            <person name="Renault V."/>
            <person name="Bayer P.E."/>
            <person name="Golicz A.A."/>
            <person name="Manoli S."/>
            <person name="Lee T.H."/>
            <person name="Thi V.H."/>
            <person name="Chalabi S."/>
            <person name="Hu Q."/>
            <person name="Fan C."/>
            <person name="Tollenaere R."/>
            <person name="Lu Y."/>
            <person name="Battail C."/>
            <person name="Shen J."/>
            <person name="Sidebottom C.H."/>
            <person name="Wang X."/>
            <person name="Canaguier A."/>
            <person name="Chauveau A."/>
            <person name="Berard A."/>
            <person name="Deniot G."/>
            <person name="Guan M."/>
            <person name="Liu Z."/>
            <person name="Sun F."/>
            <person name="Lim Y.P."/>
            <person name="Lyons E."/>
            <person name="Town C.D."/>
            <person name="Bancroft I."/>
            <person name="Wang X."/>
            <person name="Meng J."/>
            <person name="Ma J."/>
            <person name="Pires J.C."/>
            <person name="King G.J."/>
            <person name="Brunel D."/>
            <person name="Delourme R."/>
            <person name="Renard M."/>
            <person name="Aury J.M."/>
            <person name="Adams K.L."/>
            <person name="Batley J."/>
            <person name="Snowdon R.J."/>
            <person name="Tost J."/>
            <person name="Edwards D."/>
            <person name="Zhou Y."/>
            <person name="Hua W."/>
            <person name="Sharpe A.G."/>
            <person name="Paterson A.H."/>
            <person name="Guan C."/>
            <person name="Wincker P."/>
        </authorList>
    </citation>
    <scope>NUCLEOTIDE SEQUENCE [LARGE SCALE GENOMIC DNA]</scope>
</reference>
<organism evidence="3">
    <name type="scientific">Brassica napus</name>
    <name type="common">Rape</name>
    <dbReference type="NCBI Taxonomy" id="3708"/>
    <lineage>
        <taxon>Eukaryota</taxon>
        <taxon>Viridiplantae</taxon>
        <taxon>Streptophyta</taxon>
        <taxon>Embryophyta</taxon>
        <taxon>Tracheophyta</taxon>
        <taxon>Spermatophyta</taxon>
        <taxon>Magnoliopsida</taxon>
        <taxon>eudicotyledons</taxon>
        <taxon>Gunneridae</taxon>
        <taxon>Pentapetalae</taxon>
        <taxon>rosids</taxon>
        <taxon>malvids</taxon>
        <taxon>Brassicales</taxon>
        <taxon>Brassicaceae</taxon>
        <taxon>Brassiceae</taxon>
        <taxon>Brassica</taxon>
    </lineage>
</organism>
<keyword evidence="1" id="KW-1133">Transmembrane helix</keyword>
<feature type="transmembrane region" description="Helical" evidence="1">
    <location>
        <begin position="27"/>
        <end position="45"/>
    </location>
</feature>
<dbReference type="Proteomes" id="UP001295469">
    <property type="component" value="Chromosome C04"/>
</dbReference>
<proteinExistence type="predicted"/>
<evidence type="ECO:0000256" key="1">
    <source>
        <dbReference type="SAM" id="Phobius"/>
    </source>
</evidence>
<protein>
    <submittedName>
        <fullName evidence="2">(rape) hypothetical protein</fullName>
    </submittedName>
    <submittedName>
        <fullName evidence="3">BnaCnng70930D protein</fullName>
    </submittedName>
</protein>
<dbReference type="EMBL" id="HG994368">
    <property type="protein sequence ID" value="CAF1821260.1"/>
    <property type="molecule type" value="Genomic_DNA"/>
</dbReference>
<keyword evidence="1" id="KW-0472">Membrane</keyword>
<keyword evidence="1" id="KW-0812">Transmembrane</keyword>
<dbReference type="AlphaFoldDB" id="A0A078JZK5"/>
<sequence length="46" mass="5304">MDSYQYLQKNSSSSCNNFFSLELALPSRKSILLLLFLILCLCFLLL</sequence>
<reference evidence="3" key="2">
    <citation type="submission" date="2014-06" db="EMBL/GenBank/DDBJ databases">
        <authorList>
            <person name="Genoscope - CEA"/>
        </authorList>
    </citation>
    <scope>NUCLEOTIDE SEQUENCE</scope>
</reference>
<evidence type="ECO:0000313" key="3">
    <source>
        <dbReference type="EMBL" id="CDY71021.1"/>
    </source>
</evidence>
<reference evidence="2" key="3">
    <citation type="submission" date="2021-01" db="EMBL/GenBank/DDBJ databases">
        <authorList>
            <consortium name="Genoscope - CEA"/>
            <person name="William W."/>
        </authorList>
    </citation>
    <scope>NUCLEOTIDE SEQUENCE</scope>
</reference>
<gene>
    <name evidence="3" type="primary">BnaCnng70930D</name>
    <name evidence="2" type="ORF">DARMORV10_C04P16010.1</name>
    <name evidence="3" type="ORF">GSBRNA2T00010579001</name>
</gene>
<accession>A0A078JZK5</accession>
<dbReference type="EMBL" id="LK044158">
    <property type="protein sequence ID" value="CDY71021.1"/>
    <property type="molecule type" value="Genomic_DNA"/>
</dbReference>